<dbReference type="STRING" id="62928.azo2313"/>
<dbReference type="KEGG" id="azo:azo2313"/>
<dbReference type="Proteomes" id="UP000002588">
    <property type="component" value="Chromosome"/>
</dbReference>
<keyword evidence="3" id="KW-0324">Glycolysis</keyword>
<evidence type="ECO:0000256" key="4">
    <source>
        <dbReference type="RuleBase" id="RU004046"/>
    </source>
</evidence>
<dbReference type="eggNOG" id="COG0837">
    <property type="taxonomic scope" value="Bacteria"/>
</dbReference>
<dbReference type="GO" id="GO:0005829">
    <property type="term" value="C:cytosol"/>
    <property type="evidence" value="ECO:0007669"/>
    <property type="project" value="TreeGrafter"/>
</dbReference>
<dbReference type="EMBL" id="AM406670">
    <property type="protein sequence ID" value="CAL94930.1"/>
    <property type="molecule type" value="Genomic_DNA"/>
</dbReference>
<accession>A1K7X5</accession>
<dbReference type="GO" id="GO:0005536">
    <property type="term" value="F:D-glucose binding"/>
    <property type="evidence" value="ECO:0007669"/>
    <property type="project" value="InterPro"/>
</dbReference>
<reference evidence="5 6" key="1">
    <citation type="journal article" date="2006" name="Nat. Biotechnol.">
        <title>Complete genome of the mutualistic, N2-fixing grass endophyte Azoarcus sp. strain BH72.</title>
        <authorList>
            <person name="Krause A."/>
            <person name="Ramakumar A."/>
            <person name="Bartels D."/>
            <person name="Battistoni F."/>
            <person name="Bekel T."/>
            <person name="Boch J."/>
            <person name="Boehm M."/>
            <person name="Friedrich F."/>
            <person name="Hurek T."/>
            <person name="Krause L."/>
            <person name="Linke B."/>
            <person name="McHardy A.C."/>
            <person name="Sarkar A."/>
            <person name="Schneiker S."/>
            <person name="Syed A.A."/>
            <person name="Thauer R."/>
            <person name="Vorhoelter F.-J."/>
            <person name="Weidner S."/>
            <person name="Puehler A."/>
            <person name="Reinhold-Hurek B."/>
            <person name="Kaiser O."/>
            <person name="Goesmann A."/>
        </authorList>
    </citation>
    <scope>NUCLEOTIDE SEQUENCE [LARGE SCALE GENOMIC DNA]</scope>
    <source>
        <strain evidence="5 6">BH72</strain>
    </source>
</reference>
<dbReference type="Pfam" id="PF02685">
    <property type="entry name" value="Glucokinase"/>
    <property type="match status" value="1"/>
</dbReference>
<keyword evidence="3" id="KW-0547">Nucleotide-binding</keyword>
<keyword evidence="1 3" id="KW-0808">Transferase</keyword>
<proteinExistence type="inferred from homology"/>
<dbReference type="GO" id="GO:0005524">
    <property type="term" value="F:ATP binding"/>
    <property type="evidence" value="ECO:0007669"/>
    <property type="project" value="UniProtKB-UniRule"/>
</dbReference>
<dbReference type="EC" id="2.7.1.2" evidence="3"/>
<dbReference type="PANTHER" id="PTHR47690">
    <property type="entry name" value="GLUCOKINASE"/>
    <property type="match status" value="1"/>
</dbReference>
<dbReference type="RefSeq" id="WP_011766044.1">
    <property type="nucleotide sequence ID" value="NC_008702.1"/>
</dbReference>
<dbReference type="AlphaFoldDB" id="A1K7X5"/>
<dbReference type="GO" id="GO:0004340">
    <property type="term" value="F:glucokinase activity"/>
    <property type="evidence" value="ECO:0007669"/>
    <property type="project" value="UniProtKB-UniRule"/>
</dbReference>
<gene>
    <name evidence="5" type="primary">glk2</name>
    <name evidence="3" type="synonym">glk</name>
    <name evidence="5" type="ordered locus">azo2313</name>
</gene>
<sequence>MRILAADIGGSQSRLLLAELEGEAWRTLRRHTFPSPDFASVEALLDGFLAGGETVAAACLAVAGPVASQRVALTNLPWIVDAAALATRFGLRQVRIVNDFAAQAHGLPALDADGICTLQAGAPVADGLRALMGAGTGLGVALLAGPDAHPRALPSEGGHADFAPRNAEEMALVQDLLPRHGRISLETLLCGRGLERLYRRAAGLADDAPASARAIGEAALAGEPAARDAVALFGRLLGAAAGNLALTSLALGGVYLSGGITPKLLPLLRDGGLREAFCDKPPMRALMERIPLHVVTDELLGLKGAAQLAARLARGLD</sequence>
<evidence type="ECO:0000256" key="2">
    <source>
        <dbReference type="ARBA" id="ARBA00022777"/>
    </source>
</evidence>
<keyword evidence="6" id="KW-1185">Reference proteome</keyword>
<dbReference type="HOGENOM" id="CLU_042582_1_0_4"/>
<comment type="subcellular location">
    <subcellularLocation>
        <location evidence="3">Cytoplasm</location>
    </subcellularLocation>
</comment>
<dbReference type="GO" id="GO:0006096">
    <property type="term" value="P:glycolytic process"/>
    <property type="evidence" value="ECO:0007669"/>
    <property type="project" value="UniProtKB-UniRule"/>
</dbReference>
<evidence type="ECO:0000256" key="1">
    <source>
        <dbReference type="ARBA" id="ARBA00022679"/>
    </source>
</evidence>
<evidence type="ECO:0000313" key="6">
    <source>
        <dbReference type="Proteomes" id="UP000002588"/>
    </source>
</evidence>
<dbReference type="Gene3D" id="3.40.367.20">
    <property type="match status" value="1"/>
</dbReference>
<organism evidence="5 6">
    <name type="scientific">Azoarcus sp. (strain BH72)</name>
    <dbReference type="NCBI Taxonomy" id="418699"/>
    <lineage>
        <taxon>Bacteria</taxon>
        <taxon>Pseudomonadati</taxon>
        <taxon>Pseudomonadota</taxon>
        <taxon>Betaproteobacteria</taxon>
        <taxon>Rhodocyclales</taxon>
        <taxon>Zoogloeaceae</taxon>
        <taxon>Azoarcus</taxon>
    </lineage>
</organism>
<keyword evidence="2 3" id="KW-0418">Kinase</keyword>
<protein>
    <recommendedName>
        <fullName evidence="3">Glucokinase</fullName>
        <ecNumber evidence="3">2.7.1.2</ecNumber>
    </recommendedName>
    <alternativeName>
        <fullName evidence="3">Glucose kinase</fullName>
    </alternativeName>
</protein>
<dbReference type="SUPFAM" id="SSF53067">
    <property type="entry name" value="Actin-like ATPase domain"/>
    <property type="match status" value="1"/>
</dbReference>
<dbReference type="InterPro" id="IPR043129">
    <property type="entry name" value="ATPase_NBD"/>
</dbReference>
<dbReference type="CDD" id="cd24008">
    <property type="entry name" value="ASKHA_NBD_GLK"/>
    <property type="match status" value="1"/>
</dbReference>
<keyword evidence="3" id="KW-0067">ATP-binding</keyword>
<dbReference type="Gene3D" id="3.30.420.40">
    <property type="match status" value="1"/>
</dbReference>
<feature type="binding site" evidence="3">
    <location>
        <begin position="6"/>
        <end position="11"/>
    </location>
    <ligand>
        <name>ATP</name>
        <dbReference type="ChEBI" id="CHEBI:30616"/>
    </ligand>
</feature>
<dbReference type="InterPro" id="IPR003836">
    <property type="entry name" value="Glucokinase"/>
</dbReference>
<dbReference type="NCBIfam" id="TIGR00749">
    <property type="entry name" value="glk"/>
    <property type="match status" value="1"/>
</dbReference>
<dbReference type="HAMAP" id="MF_00524">
    <property type="entry name" value="Glucokinase"/>
    <property type="match status" value="1"/>
</dbReference>
<keyword evidence="3" id="KW-0963">Cytoplasm</keyword>
<name>A1K7X5_AZOSB</name>
<dbReference type="InterPro" id="IPR050201">
    <property type="entry name" value="Bacterial_glucokinase"/>
</dbReference>
<dbReference type="PANTHER" id="PTHR47690:SF1">
    <property type="entry name" value="GLUCOKINASE"/>
    <property type="match status" value="1"/>
</dbReference>
<comment type="catalytic activity">
    <reaction evidence="3">
        <text>D-glucose + ATP = D-glucose 6-phosphate + ADP + H(+)</text>
        <dbReference type="Rhea" id="RHEA:17825"/>
        <dbReference type="ChEBI" id="CHEBI:4167"/>
        <dbReference type="ChEBI" id="CHEBI:15378"/>
        <dbReference type="ChEBI" id="CHEBI:30616"/>
        <dbReference type="ChEBI" id="CHEBI:61548"/>
        <dbReference type="ChEBI" id="CHEBI:456216"/>
        <dbReference type="EC" id="2.7.1.2"/>
    </reaction>
</comment>
<comment type="similarity">
    <text evidence="3 4">Belongs to the bacterial glucokinase family.</text>
</comment>
<evidence type="ECO:0000313" key="5">
    <source>
        <dbReference type="EMBL" id="CAL94930.1"/>
    </source>
</evidence>
<evidence type="ECO:0000256" key="3">
    <source>
        <dbReference type="HAMAP-Rule" id="MF_00524"/>
    </source>
</evidence>